<proteinExistence type="predicted"/>
<feature type="region of interest" description="Disordered" evidence="1">
    <location>
        <begin position="88"/>
        <end position="126"/>
    </location>
</feature>
<keyword evidence="3" id="KW-1185">Reference proteome</keyword>
<organism evidence="2 3">
    <name type="scientific">Knipowitschia caucasica</name>
    <name type="common">Caucasian dwarf goby</name>
    <name type="synonym">Pomatoschistus caucasicus</name>
    <dbReference type="NCBI Taxonomy" id="637954"/>
    <lineage>
        <taxon>Eukaryota</taxon>
        <taxon>Metazoa</taxon>
        <taxon>Chordata</taxon>
        <taxon>Craniata</taxon>
        <taxon>Vertebrata</taxon>
        <taxon>Euteleostomi</taxon>
        <taxon>Actinopterygii</taxon>
        <taxon>Neopterygii</taxon>
        <taxon>Teleostei</taxon>
        <taxon>Neoteleostei</taxon>
        <taxon>Acanthomorphata</taxon>
        <taxon>Gobiaria</taxon>
        <taxon>Gobiiformes</taxon>
        <taxon>Gobioidei</taxon>
        <taxon>Gobiidae</taxon>
        <taxon>Gobiinae</taxon>
        <taxon>Knipowitschia</taxon>
    </lineage>
</organism>
<name>A0AAV2IYN5_KNICA</name>
<accession>A0AAV2IYN5</accession>
<dbReference type="Proteomes" id="UP001497482">
    <property type="component" value="Chromosome 1"/>
</dbReference>
<gene>
    <name evidence="2" type="ORF">KC01_LOCUS1656</name>
</gene>
<reference evidence="2 3" key="1">
    <citation type="submission" date="2024-04" db="EMBL/GenBank/DDBJ databases">
        <authorList>
            <person name="Waldvogel A.-M."/>
            <person name="Schoenle A."/>
        </authorList>
    </citation>
    <scope>NUCLEOTIDE SEQUENCE [LARGE SCALE GENOMIC DNA]</scope>
</reference>
<protein>
    <recommendedName>
        <fullName evidence="4">DUF4806 domain-containing protein</fullName>
    </recommendedName>
</protein>
<evidence type="ECO:0008006" key="4">
    <source>
        <dbReference type="Google" id="ProtNLM"/>
    </source>
</evidence>
<dbReference type="EMBL" id="OZ035823">
    <property type="protein sequence ID" value="CAL1569183.1"/>
    <property type="molecule type" value="Genomic_DNA"/>
</dbReference>
<evidence type="ECO:0000313" key="3">
    <source>
        <dbReference type="Proteomes" id="UP001497482"/>
    </source>
</evidence>
<feature type="region of interest" description="Disordered" evidence="1">
    <location>
        <begin position="36"/>
        <end position="57"/>
    </location>
</feature>
<evidence type="ECO:0000313" key="2">
    <source>
        <dbReference type="EMBL" id="CAL1569183.1"/>
    </source>
</evidence>
<evidence type="ECO:0000256" key="1">
    <source>
        <dbReference type="SAM" id="MobiDB-lite"/>
    </source>
</evidence>
<dbReference type="AlphaFoldDB" id="A0AAV2IYN5"/>
<sequence length="277" mass="30642">MLHTGKKNNNPAYPDYTPSIFPQAVLKELTKSTTLDRFKRAQKRKAPSTTLVSRKERKVKKQLEFEETNSYAKATQLERKYINSECATTDLESEDEASERKKRKSRPNPLYVDGGEEPERGSGKRFAKAPQVNFPEMPASSHFTKAPLSHTVSRAICIEDEELSDPLITSFDANSLTQFQSQELFNDDNIFTTGSSSSGLGSPILTTTGAAPEKSSKETKQLFKVGGVDSGCMIRRMASAVLSNQLACLFNWKGKGGKRAFESTSLLDCMFGESVSN</sequence>